<evidence type="ECO:0000313" key="2">
    <source>
        <dbReference type="Proteomes" id="UP000282674"/>
    </source>
</evidence>
<comment type="caution">
    <text evidence="1">The sequence shown here is derived from an EMBL/GenBank/DDBJ whole genome shotgun (WGS) entry which is preliminary data.</text>
</comment>
<evidence type="ECO:0000313" key="1">
    <source>
        <dbReference type="EMBL" id="RMI37726.1"/>
    </source>
</evidence>
<reference evidence="1 2" key="1">
    <citation type="submission" date="2018-10" db="EMBL/GenBank/DDBJ databases">
        <title>Isolation from soil.</title>
        <authorList>
            <person name="Hu J."/>
        </authorList>
    </citation>
    <scope>NUCLEOTIDE SEQUENCE [LARGE SCALE GENOMIC DNA]</scope>
    <source>
        <strain evidence="1 2">NEAU-Ht49</strain>
    </source>
</reference>
<dbReference type="AlphaFoldDB" id="A0A3M2LKS4"/>
<sequence>MAEPLLRSIVLAICDLPRAQQVVLALAVGLDWSPDRISARSDQGEEEVQQLLALAGPAIGRNGSMWMAASQEEPPRILAPLVKSYLRWAGERLLEESEEIVLSEESGGHWPGTRDFEPDRYAFPLPYGPEWEVFLKDVRTS</sequence>
<name>A0A3M2LKS4_9ACTN</name>
<dbReference type="Proteomes" id="UP000282674">
    <property type="component" value="Unassembled WGS sequence"/>
</dbReference>
<dbReference type="EMBL" id="RFFG01000100">
    <property type="protein sequence ID" value="RMI37726.1"/>
    <property type="molecule type" value="Genomic_DNA"/>
</dbReference>
<gene>
    <name evidence="1" type="ORF">EBO15_35010</name>
</gene>
<accession>A0A3M2LKS4</accession>
<organism evidence="1 2">
    <name type="scientific">Actinomadura harenae</name>
    <dbReference type="NCBI Taxonomy" id="2483351"/>
    <lineage>
        <taxon>Bacteria</taxon>
        <taxon>Bacillati</taxon>
        <taxon>Actinomycetota</taxon>
        <taxon>Actinomycetes</taxon>
        <taxon>Streptosporangiales</taxon>
        <taxon>Thermomonosporaceae</taxon>
        <taxon>Actinomadura</taxon>
    </lineage>
</organism>
<dbReference type="RefSeq" id="WP_122198765.1">
    <property type="nucleotide sequence ID" value="NZ_JBHSKC010000015.1"/>
</dbReference>
<protein>
    <submittedName>
        <fullName evidence="1">Uncharacterized protein</fullName>
    </submittedName>
</protein>
<proteinExistence type="predicted"/>
<keyword evidence="2" id="KW-1185">Reference proteome</keyword>